<accession>A0A0L8V2P8</accession>
<evidence type="ECO:0000259" key="4">
    <source>
        <dbReference type="Pfam" id="PF00930"/>
    </source>
</evidence>
<dbReference type="SUPFAM" id="SSF53474">
    <property type="entry name" value="alpha/beta-Hydrolases"/>
    <property type="match status" value="1"/>
</dbReference>
<dbReference type="Proteomes" id="UP000036958">
    <property type="component" value="Unassembled WGS sequence"/>
</dbReference>
<evidence type="ECO:0000313" key="6">
    <source>
        <dbReference type="Proteomes" id="UP000036958"/>
    </source>
</evidence>
<keyword evidence="2" id="KW-0732">Signal</keyword>
<dbReference type="GO" id="GO:0006508">
    <property type="term" value="P:proteolysis"/>
    <property type="evidence" value="ECO:0007669"/>
    <property type="project" value="InterPro"/>
</dbReference>
<name>A0A0L8V2P8_9BACT</name>
<dbReference type="PATRIC" id="fig|1409788.3.peg.4585"/>
<gene>
    <name evidence="5" type="ORF">NC99_44860</name>
</gene>
<organism evidence="5 6">
    <name type="scientific">Sunxiuqinia dokdonensis</name>
    <dbReference type="NCBI Taxonomy" id="1409788"/>
    <lineage>
        <taxon>Bacteria</taxon>
        <taxon>Pseudomonadati</taxon>
        <taxon>Bacteroidota</taxon>
        <taxon>Bacteroidia</taxon>
        <taxon>Marinilabiliales</taxon>
        <taxon>Prolixibacteraceae</taxon>
        <taxon>Sunxiuqinia</taxon>
    </lineage>
</organism>
<evidence type="ECO:0000313" key="5">
    <source>
        <dbReference type="EMBL" id="KOH42701.1"/>
    </source>
</evidence>
<dbReference type="InterPro" id="IPR001375">
    <property type="entry name" value="Peptidase_S9_cat"/>
</dbReference>
<feature type="domain" description="Peptidase S9 prolyl oligopeptidase catalytic" evidence="3">
    <location>
        <begin position="531"/>
        <end position="730"/>
    </location>
</feature>
<reference evidence="6" key="1">
    <citation type="submission" date="2015-07" db="EMBL/GenBank/DDBJ databases">
        <title>Genome sequencing of Sunxiuqinia dokdonensis strain SK.</title>
        <authorList>
            <person name="Ahn S."/>
            <person name="Kim B.-C."/>
        </authorList>
    </citation>
    <scope>NUCLEOTIDE SEQUENCE [LARGE SCALE GENOMIC DNA]</scope>
    <source>
        <strain evidence="6">SK</strain>
    </source>
</reference>
<dbReference type="SUPFAM" id="SSF82171">
    <property type="entry name" value="DPP6 N-terminal domain-like"/>
    <property type="match status" value="1"/>
</dbReference>
<keyword evidence="1" id="KW-0325">Glycoprotein</keyword>
<feature type="domain" description="Dipeptidylpeptidase IV N-terminal" evidence="4">
    <location>
        <begin position="95"/>
        <end position="447"/>
    </location>
</feature>
<dbReference type="Gene3D" id="3.40.50.1820">
    <property type="entry name" value="alpha/beta hydrolase"/>
    <property type="match status" value="1"/>
</dbReference>
<dbReference type="InterPro" id="IPR029058">
    <property type="entry name" value="AB_hydrolase_fold"/>
</dbReference>
<proteinExistence type="predicted"/>
<keyword evidence="6" id="KW-1185">Reference proteome</keyword>
<dbReference type="InterPro" id="IPR050278">
    <property type="entry name" value="Serine_Prot_S9B/DPPIV"/>
</dbReference>
<dbReference type="GO" id="GO:0008236">
    <property type="term" value="F:serine-type peptidase activity"/>
    <property type="evidence" value="ECO:0007669"/>
    <property type="project" value="InterPro"/>
</dbReference>
<dbReference type="RefSeq" id="WP_053188570.1">
    <property type="nucleotide sequence ID" value="NZ_LGIA01000215.1"/>
</dbReference>
<evidence type="ECO:0000259" key="3">
    <source>
        <dbReference type="Pfam" id="PF00326"/>
    </source>
</evidence>
<dbReference type="FunFam" id="3.40.50.1820:FF:000003">
    <property type="entry name" value="Dipeptidyl peptidase 4"/>
    <property type="match status" value="1"/>
</dbReference>
<comment type="caution">
    <text evidence="5">The sequence shown here is derived from an EMBL/GenBank/DDBJ whole genome shotgun (WGS) entry which is preliminary data.</text>
</comment>
<dbReference type="Pfam" id="PF00326">
    <property type="entry name" value="Peptidase_S9"/>
    <property type="match status" value="1"/>
</dbReference>
<dbReference type="PANTHER" id="PTHR11731:SF193">
    <property type="entry name" value="DIPEPTIDYL PEPTIDASE 9"/>
    <property type="match status" value="1"/>
</dbReference>
<evidence type="ECO:0000256" key="2">
    <source>
        <dbReference type="SAM" id="SignalP"/>
    </source>
</evidence>
<dbReference type="AlphaFoldDB" id="A0A0L8V2P8"/>
<dbReference type="Pfam" id="PF00930">
    <property type="entry name" value="DPPIV_N"/>
    <property type="match status" value="1"/>
</dbReference>
<feature type="signal peptide" evidence="2">
    <location>
        <begin position="1"/>
        <end position="22"/>
    </location>
</feature>
<dbReference type="InterPro" id="IPR002469">
    <property type="entry name" value="Peptidase_S9B_N"/>
</dbReference>
<evidence type="ECO:0000256" key="1">
    <source>
        <dbReference type="ARBA" id="ARBA00023180"/>
    </source>
</evidence>
<sequence>MYKIVFCLFLLFAMGYPSFAQKKLTLADFEQQNTFKAQEVQGIHSSANGQYYTTLENGKRIVKYNYKDGKKVETVFDLDQIEKPAINSFSAYSFSPDETKILLTTNKETIYRHSYTANYYVWNSVTEELTELSAKGKQQEATFSPDGERIAFVRDHNLFVKTLRFGTENQVTTDGKQNEIINGVPDWVYEEEFGFSKAFAWSPDSKFLAYIRFDETEVKQYAMKMYRSDEAARIENTAYPYEQTLKYPKAGEKNAVVSVFAYDIKSKTKVEVDLGEETDIYVPRLKWTADANDLAVMRLNRRQNKIDVLFANPFTGDTRLFYSEKNDRYIAEEFLDDFIFLPNNDYFVVNSERDGYSHLYLYDRQGFEVRKLTDGEFDVTDFYGFDNKKKIFYYQAAKKSPMQREIYYTSLDGKKQGMISPQEGINKAVFSNEFQYFINEFTNLSTPKTFTLYDNSGKLVRVLEDNSRLKSKLAEYAIQPKSFFSFETSEGISLNGWMIKPANFDENKKYPVVMTQYSGPNSQEVEDKWSVNWYNYLAQEGFLVVCVDSRGTGARGEDFRKVTYMQLGKYESDDQIEAAKYLTTLPYVDDSNIAIWGWSYGGLTSLLCMEKGGDLFKAGIAVAPVTHYKFYDTVYTERFMRTPRENPDGYNDNAPLLHPEGITGRLLLIHGSADDNVHLQNTMEMAEALVQAGVQFDMAIYTNRNHNITGGNTRMHLYNRMTDFLKTNLK</sequence>
<dbReference type="Gene3D" id="2.140.10.30">
    <property type="entry name" value="Dipeptidylpeptidase IV, N-terminal domain"/>
    <property type="match status" value="1"/>
</dbReference>
<dbReference type="GO" id="GO:0008239">
    <property type="term" value="F:dipeptidyl-peptidase activity"/>
    <property type="evidence" value="ECO:0007669"/>
    <property type="project" value="TreeGrafter"/>
</dbReference>
<feature type="chain" id="PRO_5005591336" description="Peptidase S9" evidence="2">
    <location>
        <begin position="23"/>
        <end position="730"/>
    </location>
</feature>
<evidence type="ECO:0008006" key="7">
    <source>
        <dbReference type="Google" id="ProtNLM"/>
    </source>
</evidence>
<dbReference type="STRING" id="1409788.NC99_44860"/>
<dbReference type="EMBL" id="LGIA01000215">
    <property type="protein sequence ID" value="KOH42701.1"/>
    <property type="molecule type" value="Genomic_DNA"/>
</dbReference>
<protein>
    <recommendedName>
        <fullName evidence="7">Peptidase S9</fullName>
    </recommendedName>
</protein>
<dbReference type="PANTHER" id="PTHR11731">
    <property type="entry name" value="PROTEASE FAMILY S9B,C DIPEPTIDYL-PEPTIDASE IV-RELATED"/>
    <property type="match status" value="1"/>
</dbReference>